<proteinExistence type="predicted"/>
<dbReference type="InterPro" id="IPR036779">
    <property type="entry name" value="LysM_dom_sf"/>
</dbReference>
<evidence type="ECO:0000313" key="5">
    <source>
        <dbReference type="EMBL" id="EPD28600.1"/>
    </source>
</evidence>
<dbReference type="EMBL" id="AGWM01000002">
    <property type="protein sequence ID" value="EPD28600.1"/>
    <property type="molecule type" value="Genomic_DNA"/>
</dbReference>
<feature type="region of interest" description="Disordered" evidence="1">
    <location>
        <begin position="160"/>
        <end position="242"/>
    </location>
</feature>
<accession>S2VR56</accession>
<feature type="transmembrane region" description="Helical" evidence="2">
    <location>
        <begin position="41"/>
        <end position="67"/>
    </location>
</feature>
<dbReference type="Gene3D" id="3.10.350.10">
    <property type="entry name" value="LysM domain"/>
    <property type="match status" value="1"/>
</dbReference>
<sequence length="326" mass="33708">MSATIKALLSALAGLASAFFAVATARPYTPPGSVAQLTGILTVGICIVACLACARLTLCYCAVARFARGKDDAVTRLARRIGGRRFHAALTSTLATTLVAVPGAWAAEPDSSSVIDIGWGGDYSALLTSSSPPRPDPTGLFRVNPDELLGDISYRDAEGSYYLHPPIPSATSPSTDPHEPGEPGEAMEPGAPSNVATNSSPSTSLGRLAEPAHLDQADDPGSVLAESPRSPTPSTPTLSTTDISDLAAPIFTPELQPPEGPRTAPAPAYIVQPGDTLWDIAATDLGAGASDADILSYVHAITTANTIENSDLIYPGEHFILPPTRE</sequence>
<feature type="domain" description="LysM" evidence="4">
    <location>
        <begin position="267"/>
        <end position="315"/>
    </location>
</feature>
<dbReference type="PATRIC" id="fig|883067.3.peg.128"/>
<evidence type="ECO:0000256" key="3">
    <source>
        <dbReference type="SAM" id="SignalP"/>
    </source>
</evidence>
<gene>
    <name evidence="5" type="ORF">HMPREF9237_00127</name>
</gene>
<keyword evidence="2" id="KW-1133">Transmembrane helix</keyword>
<feature type="signal peptide" evidence="3">
    <location>
        <begin position="1"/>
        <end position="25"/>
    </location>
</feature>
<evidence type="ECO:0000256" key="1">
    <source>
        <dbReference type="SAM" id="MobiDB-lite"/>
    </source>
</evidence>
<dbReference type="AlphaFoldDB" id="S2VR56"/>
<feature type="transmembrane region" description="Helical" evidence="2">
    <location>
        <begin position="88"/>
        <end position="107"/>
    </location>
</feature>
<dbReference type="OrthoDB" id="3210682at2"/>
<dbReference type="CDD" id="cd00118">
    <property type="entry name" value="LysM"/>
    <property type="match status" value="1"/>
</dbReference>
<evidence type="ECO:0000256" key="2">
    <source>
        <dbReference type="SAM" id="Phobius"/>
    </source>
</evidence>
<dbReference type="Proteomes" id="UP000014393">
    <property type="component" value="Unassembled WGS sequence"/>
</dbReference>
<evidence type="ECO:0000259" key="4">
    <source>
        <dbReference type="PROSITE" id="PS51782"/>
    </source>
</evidence>
<keyword evidence="3" id="KW-0732">Signal</keyword>
<dbReference type="PROSITE" id="PS51782">
    <property type="entry name" value="LYSM"/>
    <property type="match status" value="1"/>
</dbReference>
<feature type="compositionally biased region" description="Low complexity" evidence="1">
    <location>
        <begin position="183"/>
        <end position="192"/>
    </location>
</feature>
<feature type="chain" id="PRO_5038435307" description="LysM domain-containing protein" evidence="3">
    <location>
        <begin position="26"/>
        <end position="326"/>
    </location>
</feature>
<reference evidence="5 6" key="1">
    <citation type="submission" date="2013-05" db="EMBL/GenBank/DDBJ databases">
        <title>The Genome Sequence of Actinobaculum schaalii FB123-CNA2.</title>
        <authorList>
            <consortium name="The Broad Institute Genomics Platform"/>
            <person name="Earl A."/>
            <person name="Ward D."/>
            <person name="Feldgarden M."/>
            <person name="Gevers D."/>
            <person name="Saerens B."/>
            <person name="Vaneechoutte M."/>
            <person name="Walker B."/>
            <person name="Young S."/>
            <person name="Zeng Q."/>
            <person name="Gargeya S."/>
            <person name="Fitzgerald M."/>
            <person name="Haas B."/>
            <person name="Abouelleil A."/>
            <person name="Allen A.W."/>
            <person name="Alvarado L."/>
            <person name="Arachchi H.M."/>
            <person name="Berlin A.M."/>
            <person name="Chapman S.B."/>
            <person name="Gainer-Dewar J."/>
            <person name="Goldberg J."/>
            <person name="Griggs A."/>
            <person name="Gujja S."/>
            <person name="Hansen M."/>
            <person name="Howarth C."/>
            <person name="Imamovic A."/>
            <person name="Ireland A."/>
            <person name="Larimer J."/>
            <person name="McCowan C."/>
            <person name="Murphy C."/>
            <person name="Pearson M."/>
            <person name="Poon T.W."/>
            <person name="Priest M."/>
            <person name="Roberts A."/>
            <person name="Saif S."/>
            <person name="Shea T."/>
            <person name="Sisk P."/>
            <person name="Sykes S."/>
            <person name="Wortman J."/>
            <person name="Nusbaum C."/>
            <person name="Birren B."/>
        </authorList>
    </citation>
    <scope>NUCLEOTIDE SEQUENCE [LARGE SCALE GENOMIC DNA]</scope>
    <source>
        <strain evidence="5 6">FB123-CNA-2</strain>
    </source>
</reference>
<dbReference type="Pfam" id="PF01476">
    <property type="entry name" value="LysM"/>
    <property type="match status" value="1"/>
</dbReference>
<comment type="caution">
    <text evidence="5">The sequence shown here is derived from an EMBL/GenBank/DDBJ whole genome shotgun (WGS) entry which is preliminary data.</text>
</comment>
<protein>
    <recommendedName>
        <fullName evidence="4">LysM domain-containing protein</fullName>
    </recommendedName>
</protein>
<keyword evidence="6" id="KW-1185">Reference proteome</keyword>
<organism evidence="5 6">
    <name type="scientific">Actinotignum schaalii FB123-CNA-2</name>
    <dbReference type="NCBI Taxonomy" id="883067"/>
    <lineage>
        <taxon>Bacteria</taxon>
        <taxon>Bacillati</taxon>
        <taxon>Actinomycetota</taxon>
        <taxon>Actinomycetes</taxon>
        <taxon>Actinomycetales</taxon>
        <taxon>Actinomycetaceae</taxon>
        <taxon>Actinotignum</taxon>
    </lineage>
</organism>
<dbReference type="HOGENOM" id="CLU_851615_0_0_11"/>
<name>S2VR56_9ACTO</name>
<keyword evidence="2" id="KW-0812">Transmembrane</keyword>
<keyword evidence="2" id="KW-0472">Membrane</keyword>
<dbReference type="RefSeq" id="WP_016441774.1">
    <property type="nucleotide sequence ID" value="NZ_KE150262.1"/>
</dbReference>
<feature type="compositionally biased region" description="Polar residues" evidence="1">
    <location>
        <begin position="194"/>
        <end position="205"/>
    </location>
</feature>
<evidence type="ECO:0000313" key="6">
    <source>
        <dbReference type="Proteomes" id="UP000014393"/>
    </source>
</evidence>
<dbReference type="InterPro" id="IPR018392">
    <property type="entry name" value="LysM"/>
</dbReference>